<organism evidence="3 4">
    <name type="scientific">Apiospora saccharicola</name>
    <dbReference type="NCBI Taxonomy" id="335842"/>
    <lineage>
        <taxon>Eukaryota</taxon>
        <taxon>Fungi</taxon>
        <taxon>Dikarya</taxon>
        <taxon>Ascomycota</taxon>
        <taxon>Pezizomycotina</taxon>
        <taxon>Sordariomycetes</taxon>
        <taxon>Xylariomycetidae</taxon>
        <taxon>Amphisphaeriales</taxon>
        <taxon>Apiosporaceae</taxon>
        <taxon>Apiospora</taxon>
    </lineage>
</organism>
<keyword evidence="4" id="KW-1185">Reference proteome</keyword>
<evidence type="ECO:0000313" key="3">
    <source>
        <dbReference type="EMBL" id="KAK8082748.1"/>
    </source>
</evidence>
<feature type="domain" description="F-box" evidence="2">
    <location>
        <begin position="1"/>
        <end position="19"/>
    </location>
</feature>
<name>A0ABR1WH22_9PEZI</name>
<reference evidence="3 4" key="1">
    <citation type="submission" date="2023-01" db="EMBL/GenBank/DDBJ databases">
        <title>Analysis of 21 Apiospora genomes using comparative genomics revels a genus with tremendous synthesis potential of carbohydrate active enzymes and secondary metabolites.</title>
        <authorList>
            <person name="Sorensen T."/>
        </authorList>
    </citation>
    <scope>NUCLEOTIDE SEQUENCE [LARGE SCALE GENOMIC DNA]</scope>
    <source>
        <strain evidence="3 4">CBS 83171</strain>
    </source>
</reference>
<dbReference type="InterPro" id="IPR001810">
    <property type="entry name" value="F-box_dom"/>
</dbReference>
<dbReference type="Proteomes" id="UP001446871">
    <property type="component" value="Unassembled WGS sequence"/>
</dbReference>
<feature type="region of interest" description="Disordered" evidence="1">
    <location>
        <begin position="505"/>
        <end position="531"/>
    </location>
</feature>
<dbReference type="PROSITE" id="PS50181">
    <property type="entry name" value="FBOX"/>
    <property type="match status" value="1"/>
</dbReference>
<protein>
    <recommendedName>
        <fullName evidence="2">F-box domain-containing protein</fullName>
    </recommendedName>
</protein>
<feature type="compositionally biased region" description="Polar residues" evidence="1">
    <location>
        <begin position="520"/>
        <end position="531"/>
    </location>
</feature>
<gene>
    <name evidence="3" type="ORF">PG996_001529</name>
</gene>
<comment type="caution">
    <text evidence="3">The sequence shown here is derived from an EMBL/GenBank/DDBJ whole genome shotgun (WGS) entry which is preliminary data.</text>
</comment>
<accession>A0ABR1WH22</accession>
<evidence type="ECO:0000259" key="2">
    <source>
        <dbReference type="PROSITE" id="PS50181"/>
    </source>
</evidence>
<proteinExistence type="predicted"/>
<evidence type="ECO:0000256" key="1">
    <source>
        <dbReference type="SAM" id="MobiDB-lite"/>
    </source>
</evidence>
<sequence length="531" mass="57517">MQLANLPPELLREIISHIDDATGREYADHGSPSLCALALSGARRLADVATALLYDVITIERNGDGARDGQRIVLLNRSCRANPQLVHRIRSADIRWSHSVDTTPHYDEFLAHLARSSSLVSLDAQLGRPPPLVPTLTGSAAAAEAAISSPLPALFEWQTGAFAALRELHVHLNDVDHDARIPVHLLVRLCEMPSLQDITLCVTPAVDDDGGASGNSGKQDSSSDAEGGQLPVLRFTDLCFGGGQPVSIALLRQVLPRATALKTLIMSLPGAAVVVNRKMADDVSSGGYDLKGPVLSPRSIGTLLAPTTASLEALDLLADNVSLPTQHDGSQMDLSAFARLRTLEITACLLFGAGRGRLVGGTDMWRQLPPALEKLTIAFDGDMGLFWSLDEMREHDRAGTFASELWGRRLQDGGGDGLRWLVELLRRLADGKLGSQLRSIAVEEREVVDRDRNWALAAWREPGDSGRLRDLAQAAAVKLEIQLRVPRAFRSEDIEVTYEAEYHDHRGTVSYDEPEGPFNEGSSPASEGSNW</sequence>
<dbReference type="EMBL" id="JAQQWM010000001">
    <property type="protein sequence ID" value="KAK8082748.1"/>
    <property type="molecule type" value="Genomic_DNA"/>
</dbReference>
<evidence type="ECO:0000313" key="4">
    <source>
        <dbReference type="Proteomes" id="UP001446871"/>
    </source>
</evidence>